<dbReference type="InterPro" id="IPR024185">
    <property type="entry name" value="FTHF_cligase-like_sf"/>
</dbReference>
<reference evidence="5 6" key="1">
    <citation type="submission" date="2023-07" db="EMBL/GenBank/DDBJ databases">
        <title>Functional and genomic diversity of the sorghum phyllosphere microbiome.</title>
        <authorList>
            <person name="Shade A."/>
        </authorList>
    </citation>
    <scope>NUCLEOTIDE SEQUENCE [LARGE SCALE GENOMIC DNA]</scope>
    <source>
        <strain evidence="5 6">SORGH_AS_0887</strain>
    </source>
</reference>
<dbReference type="NCBIfam" id="TIGR02727">
    <property type="entry name" value="MTHFS_bact"/>
    <property type="match status" value="1"/>
</dbReference>
<dbReference type="InterPro" id="IPR002698">
    <property type="entry name" value="FTHF_cligase"/>
</dbReference>
<keyword evidence="4" id="KW-0460">Magnesium</keyword>
<comment type="catalytic activity">
    <reaction evidence="4">
        <text>(6S)-5-formyl-5,6,7,8-tetrahydrofolate + ATP = (6R)-5,10-methenyltetrahydrofolate + ADP + phosphate</text>
        <dbReference type="Rhea" id="RHEA:10488"/>
        <dbReference type="ChEBI" id="CHEBI:30616"/>
        <dbReference type="ChEBI" id="CHEBI:43474"/>
        <dbReference type="ChEBI" id="CHEBI:57455"/>
        <dbReference type="ChEBI" id="CHEBI:57457"/>
        <dbReference type="ChEBI" id="CHEBI:456216"/>
        <dbReference type="EC" id="6.3.3.2"/>
    </reaction>
</comment>
<organism evidence="5 6">
    <name type="scientific">Acinetobacter baylyi</name>
    <dbReference type="NCBI Taxonomy" id="202950"/>
    <lineage>
        <taxon>Bacteria</taxon>
        <taxon>Pseudomonadati</taxon>
        <taxon>Pseudomonadota</taxon>
        <taxon>Gammaproteobacteria</taxon>
        <taxon>Moraxellales</taxon>
        <taxon>Moraxellaceae</taxon>
        <taxon>Acinetobacter</taxon>
    </lineage>
</organism>
<keyword evidence="3 4" id="KW-0067">ATP-binding</keyword>
<protein>
    <recommendedName>
        <fullName evidence="4">5-formyltetrahydrofolate cyclo-ligase</fullName>
        <ecNumber evidence="4">6.3.3.2</ecNumber>
    </recommendedName>
</protein>
<dbReference type="InterPro" id="IPR037171">
    <property type="entry name" value="NagB/RpiA_transferase-like"/>
</dbReference>
<gene>
    <name evidence="5" type="ORF">QE380_001068</name>
</gene>
<keyword evidence="6" id="KW-1185">Reference proteome</keyword>
<evidence type="ECO:0000256" key="3">
    <source>
        <dbReference type="ARBA" id="ARBA00022840"/>
    </source>
</evidence>
<sequence>MNHALNPATEQPLSSLEIKALRKKIIRQRRFINRYLQLQSEQKCLYQFRQFLKNTRLTSSQNIGLYLHAFGEIYTRKIILECFKLGKKVYLPMICNMNQTLVWIEITKTQYFNRRFYHHALGMKEPMASRGHHVSHLDLLLMPLVACDDQGTRMGMGGGFYDRTLVTSSHTPFRLGLAHSFQYLDQKLFRQSWDQPLDALLTPEKCYRFKR</sequence>
<dbReference type="SUPFAM" id="SSF100950">
    <property type="entry name" value="NagB/RpiA/CoA transferase-like"/>
    <property type="match status" value="1"/>
</dbReference>
<comment type="cofactor">
    <cofactor evidence="4">
        <name>Mg(2+)</name>
        <dbReference type="ChEBI" id="CHEBI:18420"/>
    </cofactor>
</comment>
<dbReference type="PANTHER" id="PTHR23407:SF1">
    <property type="entry name" value="5-FORMYLTETRAHYDROFOLATE CYCLO-LIGASE"/>
    <property type="match status" value="1"/>
</dbReference>
<comment type="similarity">
    <text evidence="1 4">Belongs to the 5-formyltetrahydrofolate cyclo-ligase family.</text>
</comment>
<accession>A0ABU0UUC9</accession>
<dbReference type="Proteomes" id="UP001233360">
    <property type="component" value="Unassembled WGS sequence"/>
</dbReference>
<dbReference type="EC" id="6.3.3.2" evidence="4"/>
<dbReference type="Gene3D" id="3.40.50.10420">
    <property type="entry name" value="NagB/RpiA/CoA transferase-like"/>
    <property type="match status" value="1"/>
</dbReference>
<evidence type="ECO:0000313" key="5">
    <source>
        <dbReference type="EMBL" id="MDQ1208145.1"/>
    </source>
</evidence>
<evidence type="ECO:0000313" key="6">
    <source>
        <dbReference type="Proteomes" id="UP001233360"/>
    </source>
</evidence>
<keyword evidence="4" id="KW-0479">Metal-binding</keyword>
<dbReference type="GO" id="GO:0030272">
    <property type="term" value="F:5-formyltetrahydrofolate cyclo-ligase activity"/>
    <property type="evidence" value="ECO:0007669"/>
    <property type="project" value="UniProtKB-EC"/>
</dbReference>
<evidence type="ECO:0000256" key="1">
    <source>
        <dbReference type="ARBA" id="ARBA00010638"/>
    </source>
</evidence>
<dbReference type="RefSeq" id="WP_120429488.1">
    <property type="nucleotide sequence ID" value="NZ_JAUTBK010000002.1"/>
</dbReference>
<dbReference type="PANTHER" id="PTHR23407">
    <property type="entry name" value="ATPASE INHIBITOR/5-FORMYLTETRAHYDROFOLATE CYCLO-LIGASE"/>
    <property type="match status" value="1"/>
</dbReference>
<keyword evidence="5" id="KW-0436">Ligase</keyword>
<dbReference type="Pfam" id="PF01812">
    <property type="entry name" value="5-FTHF_cyc-lig"/>
    <property type="match status" value="1"/>
</dbReference>
<evidence type="ECO:0000256" key="4">
    <source>
        <dbReference type="RuleBase" id="RU361279"/>
    </source>
</evidence>
<dbReference type="EMBL" id="JAUTBK010000002">
    <property type="protein sequence ID" value="MDQ1208145.1"/>
    <property type="molecule type" value="Genomic_DNA"/>
</dbReference>
<dbReference type="PIRSF" id="PIRSF006806">
    <property type="entry name" value="FTHF_cligase"/>
    <property type="match status" value="1"/>
</dbReference>
<comment type="caution">
    <text evidence="5">The sequence shown here is derived from an EMBL/GenBank/DDBJ whole genome shotgun (WGS) entry which is preliminary data.</text>
</comment>
<evidence type="ECO:0000256" key="2">
    <source>
        <dbReference type="ARBA" id="ARBA00022741"/>
    </source>
</evidence>
<proteinExistence type="inferred from homology"/>
<name>A0ABU0UUC9_ACIBI</name>
<keyword evidence="2 4" id="KW-0547">Nucleotide-binding</keyword>